<keyword evidence="4" id="KW-1185">Reference proteome</keyword>
<dbReference type="Pfam" id="PF13568">
    <property type="entry name" value="OMP_b-brl_2"/>
    <property type="match status" value="1"/>
</dbReference>
<protein>
    <submittedName>
        <fullName evidence="3">Porin family protein</fullName>
    </submittedName>
</protein>
<accession>A0ABW5IIS7</accession>
<reference evidence="4" key="1">
    <citation type="journal article" date="2019" name="Int. J. Syst. Evol. Microbiol.">
        <title>The Global Catalogue of Microorganisms (GCM) 10K type strain sequencing project: providing services to taxonomists for standard genome sequencing and annotation.</title>
        <authorList>
            <consortium name="The Broad Institute Genomics Platform"/>
            <consortium name="The Broad Institute Genome Sequencing Center for Infectious Disease"/>
            <person name="Wu L."/>
            <person name="Ma J."/>
        </authorList>
    </citation>
    <scope>NUCLEOTIDE SEQUENCE [LARGE SCALE GENOMIC DNA]</scope>
    <source>
        <strain evidence="4">KCTC 42498</strain>
    </source>
</reference>
<evidence type="ECO:0000259" key="2">
    <source>
        <dbReference type="Pfam" id="PF13568"/>
    </source>
</evidence>
<feature type="chain" id="PRO_5046991434" evidence="1">
    <location>
        <begin position="20"/>
        <end position="219"/>
    </location>
</feature>
<feature type="signal peptide" evidence="1">
    <location>
        <begin position="1"/>
        <end position="19"/>
    </location>
</feature>
<gene>
    <name evidence="3" type="ORF">ACFSRY_03955</name>
</gene>
<evidence type="ECO:0000256" key="1">
    <source>
        <dbReference type="SAM" id="SignalP"/>
    </source>
</evidence>
<keyword evidence="1" id="KW-0732">Signal</keyword>
<dbReference type="InterPro" id="IPR025665">
    <property type="entry name" value="Beta-barrel_OMP_2"/>
</dbReference>
<dbReference type="Proteomes" id="UP001597544">
    <property type="component" value="Unassembled WGS sequence"/>
</dbReference>
<dbReference type="EMBL" id="JBHULU010000004">
    <property type="protein sequence ID" value="MFD2513006.1"/>
    <property type="molecule type" value="Genomic_DNA"/>
</dbReference>
<comment type="caution">
    <text evidence="3">The sequence shown here is derived from an EMBL/GenBank/DDBJ whole genome shotgun (WGS) entry which is preliminary data.</text>
</comment>
<evidence type="ECO:0000313" key="3">
    <source>
        <dbReference type="EMBL" id="MFD2513006.1"/>
    </source>
</evidence>
<proteinExistence type="predicted"/>
<dbReference type="RefSeq" id="WP_377503465.1">
    <property type="nucleotide sequence ID" value="NZ_JBHULU010000004.1"/>
</dbReference>
<organism evidence="3 4">
    <name type="scientific">Pontibacter locisalis</name>
    <dbReference type="NCBI Taxonomy" id="1719035"/>
    <lineage>
        <taxon>Bacteria</taxon>
        <taxon>Pseudomonadati</taxon>
        <taxon>Bacteroidota</taxon>
        <taxon>Cytophagia</taxon>
        <taxon>Cytophagales</taxon>
        <taxon>Hymenobacteraceae</taxon>
        <taxon>Pontibacter</taxon>
    </lineage>
</organism>
<sequence length="219" mass="24097">MKKLLLLFCALATMQLAEAQVSFGVRAGANLSNLSGDVRDDSRFNNKVGWHAGVTANFGIVEDFFSIQPELYYTNKGFKNEEEEFELDNLTYRREGSVNYNYLELPVLARINAGPLYFEGGPLASYLLSVNNRTDTFINGAPEPEAVNRSSTDGLKKFELGYAAGIGFGTPGGLSIGVRYAGSFTDLVDDAPDDYFEGDLRNARHSVFMLTLGFTLPTR</sequence>
<name>A0ABW5IIS7_9BACT</name>
<feature type="domain" description="Outer membrane protein beta-barrel" evidence="2">
    <location>
        <begin position="20"/>
        <end position="187"/>
    </location>
</feature>
<evidence type="ECO:0000313" key="4">
    <source>
        <dbReference type="Proteomes" id="UP001597544"/>
    </source>
</evidence>